<gene>
    <name evidence="1" type="ORF">ILT43_16660</name>
</gene>
<accession>A0ABS2DAQ8</accession>
<comment type="caution">
    <text evidence="1">The sequence shown here is derived from an EMBL/GenBank/DDBJ whole genome shotgun (WGS) entry which is preliminary data.</text>
</comment>
<dbReference type="RefSeq" id="WP_204200112.1">
    <property type="nucleotide sequence ID" value="NZ_JAFEMC010000005.1"/>
</dbReference>
<sequence length="60" mass="6502">MAFYGLARFSRPSWTNRVATGAAARRAAPFEIVTIEREDVIEIGLVASDDPASGDRPILP</sequence>
<protein>
    <submittedName>
        <fullName evidence="1">Uncharacterized protein</fullName>
    </submittedName>
</protein>
<keyword evidence="2" id="KW-1185">Reference proteome</keyword>
<name>A0ABS2DAQ8_9SPHN</name>
<dbReference type="EMBL" id="JAFEMC010000005">
    <property type="protein sequence ID" value="MBM6578015.1"/>
    <property type="molecule type" value="Genomic_DNA"/>
</dbReference>
<organism evidence="1 2">
    <name type="scientific">Sphingomonas longa</name>
    <dbReference type="NCBI Taxonomy" id="2778730"/>
    <lineage>
        <taxon>Bacteria</taxon>
        <taxon>Pseudomonadati</taxon>
        <taxon>Pseudomonadota</taxon>
        <taxon>Alphaproteobacteria</taxon>
        <taxon>Sphingomonadales</taxon>
        <taxon>Sphingomonadaceae</taxon>
        <taxon>Sphingomonas</taxon>
    </lineage>
</organism>
<reference evidence="1 2" key="1">
    <citation type="submission" date="2020-12" db="EMBL/GenBank/DDBJ databases">
        <title>Sphingomonas sp.</title>
        <authorList>
            <person name="Kim M.K."/>
        </authorList>
    </citation>
    <scope>NUCLEOTIDE SEQUENCE [LARGE SCALE GENOMIC DNA]</scope>
    <source>
        <strain evidence="1 2">BT552</strain>
    </source>
</reference>
<proteinExistence type="predicted"/>
<dbReference type="Proteomes" id="UP000763641">
    <property type="component" value="Unassembled WGS sequence"/>
</dbReference>
<evidence type="ECO:0000313" key="2">
    <source>
        <dbReference type="Proteomes" id="UP000763641"/>
    </source>
</evidence>
<evidence type="ECO:0000313" key="1">
    <source>
        <dbReference type="EMBL" id="MBM6578015.1"/>
    </source>
</evidence>